<feature type="domain" description="BIG2" evidence="1">
    <location>
        <begin position="4"/>
        <end position="60"/>
    </location>
</feature>
<evidence type="ECO:0000313" key="7">
    <source>
        <dbReference type="Proteomes" id="UP000255164"/>
    </source>
</evidence>
<evidence type="ECO:0000313" key="8">
    <source>
        <dbReference type="Proteomes" id="UP000321299"/>
    </source>
</evidence>
<dbReference type="Pfam" id="PF02368">
    <property type="entry name" value="Big_2"/>
    <property type="match status" value="1"/>
</dbReference>
<dbReference type="Proteomes" id="UP000531916">
    <property type="component" value="Unassembled WGS sequence"/>
</dbReference>
<geneLocation type="plasmid" evidence="5">
    <name>pNCYU-26-73-5</name>
</geneLocation>
<dbReference type="EMBL" id="AASEPP010000050">
    <property type="protein sequence ID" value="EFC2248521.1"/>
    <property type="molecule type" value="Genomic_DNA"/>
</dbReference>
<dbReference type="AlphaFoldDB" id="A0A2S8JYG8"/>
<dbReference type="InterPro" id="IPR003343">
    <property type="entry name" value="Big_2"/>
</dbReference>
<protein>
    <submittedName>
        <fullName evidence="6">Bacterial Ig-like domain (Group 2)</fullName>
    </submittedName>
</protein>
<sequence>MANIQVTITPSDATDKSFTVESDHPEIVQVDGTTCTALKAGQAVLTIKTNDGNKTAQCTVTVREAPKSVSAVSVEPTTKEVTVGDNFTVSES</sequence>
<evidence type="ECO:0000313" key="4">
    <source>
        <dbReference type="EMBL" id="MWL06306.1"/>
    </source>
</evidence>
<dbReference type="Proteomes" id="UP000430081">
    <property type="component" value="Unassembled WGS sequence"/>
</dbReference>
<dbReference type="SUPFAM" id="SSF49373">
    <property type="entry name" value="Invasin/intimin cell-adhesion fragments"/>
    <property type="match status" value="1"/>
</dbReference>
<dbReference type="EMBL" id="CP042620">
    <property type="protein sequence ID" value="QED76591.1"/>
    <property type="molecule type" value="Genomic_DNA"/>
</dbReference>
<dbReference type="EMBL" id="WTML01000120">
    <property type="protein sequence ID" value="MWK99657.1"/>
    <property type="molecule type" value="Genomic_DNA"/>
</dbReference>
<keyword evidence="5" id="KW-0614">Plasmid</keyword>
<name>A0A2S8JYG8_ECOLX</name>
<reference evidence="5 8" key="4">
    <citation type="submission" date="2019-08" db="EMBL/GenBank/DDBJ databases">
        <authorList>
            <person name="Chen F.-J."/>
            <person name="Wu H.-C."/>
            <person name="Liao Y.-C."/>
            <person name="Kuo S.-C."/>
        </authorList>
    </citation>
    <scope>NUCLEOTIDE SEQUENCE [LARGE SCALE GENOMIC DNA]</scope>
    <source>
        <strain evidence="5 8">NCYU-26-73</strain>
        <plasmid evidence="8">pncyu-26-73-5</plasmid>
        <plasmid evidence="5">pNCYU-26-73-5</plasmid>
    </source>
</reference>
<evidence type="ECO:0000313" key="5">
    <source>
        <dbReference type="EMBL" id="QED76591.1"/>
    </source>
</evidence>
<reference evidence="6 7" key="1">
    <citation type="submission" date="2018-06" db="EMBL/GenBank/DDBJ databases">
        <authorList>
            <consortium name="Pathogen Informatics"/>
            <person name="Doyle S."/>
        </authorList>
    </citation>
    <scope>NUCLEOTIDE SEQUENCE [LARGE SCALE GENOMIC DNA]</scope>
    <source>
        <strain evidence="6 7">NCTC10082</strain>
    </source>
</reference>
<dbReference type="Proteomes" id="UP000462271">
    <property type="component" value="Unassembled WGS sequence"/>
</dbReference>
<dbReference type="InterPro" id="IPR008964">
    <property type="entry name" value="Invasin/intimin_cell_adhesion"/>
</dbReference>
<evidence type="ECO:0000313" key="11">
    <source>
        <dbReference type="Proteomes" id="UP000531916"/>
    </source>
</evidence>
<gene>
    <name evidence="2" type="ORF">E5H86_22520</name>
    <name evidence="5" type="ORF">FTV93_29615</name>
    <name evidence="4" type="ORF">GQM13_23135</name>
    <name evidence="3" type="ORF">GQM21_21230</name>
    <name evidence="6" type="ORF">NCTC10082_05868</name>
</gene>
<evidence type="ECO:0000313" key="3">
    <source>
        <dbReference type="EMBL" id="MWK99657.1"/>
    </source>
</evidence>
<evidence type="ECO:0000313" key="2">
    <source>
        <dbReference type="EMBL" id="EFC2248521.1"/>
    </source>
</evidence>
<evidence type="ECO:0000259" key="1">
    <source>
        <dbReference type="Pfam" id="PF02368"/>
    </source>
</evidence>
<dbReference type="EMBL" id="WTMQ01000013">
    <property type="protein sequence ID" value="MWL06306.1"/>
    <property type="molecule type" value="Genomic_DNA"/>
</dbReference>
<dbReference type="Gene3D" id="2.60.40.1080">
    <property type="match status" value="1"/>
</dbReference>
<dbReference type="EMBL" id="UFZA01000007">
    <property type="protein sequence ID" value="STE74631.1"/>
    <property type="molecule type" value="Genomic_DNA"/>
</dbReference>
<reference evidence="5 8" key="3">
    <citation type="submission" date="2019-08" db="EMBL/GenBank/DDBJ databases">
        <title>Plasmid- and chromosome-located mcr-3 in mcr-1-positive Escherichia coli from diseased swine, Taiwan.</title>
        <authorList>
            <person name="Hsu C.-Y."/>
            <person name="Huang W.-C."/>
            <person name="Lauderdale T.-L."/>
        </authorList>
    </citation>
    <scope>NUCLEOTIDE SEQUENCE [LARGE SCALE GENOMIC DNA]</scope>
    <source>
        <strain evidence="5 8">NCYU-26-73</strain>
        <plasmid evidence="5">pNCYU-26-73-5</plasmid>
        <plasmid evidence="8">pncyu-26-73-5</plasmid>
    </source>
</reference>
<geneLocation type="plasmid" evidence="8">
    <name>pncyu-26-73-5</name>
</geneLocation>
<evidence type="ECO:0000313" key="6">
    <source>
        <dbReference type="EMBL" id="STE74631.1"/>
    </source>
</evidence>
<accession>A0A2S8JYG8</accession>
<organism evidence="3 10">
    <name type="scientific">Escherichia coli</name>
    <dbReference type="NCBI Taxonomy" id="562"/>
    <lineage>
        <taxon>Bacteria</taxon>
        <taxon>Pseudomonadati</taxon>
        <taxon>Pseudomonadota</taxon>
        <taxon>Gammaproteobacteria</taxon>
        <taxon>Enterobacterales</taxon>
        <taxon>Enterobacteriaceae</taxon>
        <taxon>Escherichia</taxon>
    </lineage>
</organism>
<dbReference type="RefSeq" id="WP_001396841.1">
    <property type="nucleotide sequence ID" value="NZ_AP022217.1"/>
</dbReference>
<reference evidence="2 11" key="2">
    <citation type="submission" date="2019-04" db="EMBL/GenBank/DDBJ databases">
        <authorList>
            <consortium name="NARMS: The National Antimicrobial Resistance Monitoring System"/>
        </authorList>
    </citation>
    <scope>NUCLEOTIDE SEQUENCE [LARGE SCALE GENOMIC DNA]</scope>
    <source>
        <strain evidence="2 11">FSIS11919500</strain>
    </source>
</reference>
<proteinExistence type="predicted"/>
<dbReference type="Proteomes" id="UP000321299">
    <property type="component" value="Plasmid pNCYU-26-73-5"/>
</dbReference>
<evidence type="ECO:0000313" key="9">
    <source>
        <dbReference type="Proteomes" id="UP000430081"/>
    </source>
</evidence>
<reference evidence="9 10" key="5">
    <citation type="submission" date="2019-12" db="EMBL/GenBank/DDBJ databases">
        <title>Enteriobacteria Tanzani isolates_10432.</title>
        <authorList>
            <person name="Subbiah M."/>
            <person name="Call D."/>
        </authorList>
    </citation>
    <scope>NUCLEOTIDE SEQUENCE [LARGE SCALE GENOMIC DNA]</scope>
    <source>
        <strain evidence="4 9">10432wG7</strain>
        <strain evidence="3 10">10432wG8</strain>
    </source>
</reference>
<dbReference type="Proteomes" id="UP000255164">
    <property type="component" value="Unassembled WGS sequence"/>
</dbReference>
<evidence type="ECO:0000313" key="10">
    <source>
        <dbReference type="Proteomes" id="UP000462271"/>
    </source>
</evidence>